<keyword evidence="22" id="KW-1185">Reference proteome</keyword>
<reference evidence="21 22" key="1">
    <citation type="submission" date="2017-12" db="EMBL/GenBank/DDBJ databases">
        <title>The genome sequence of Caulobacter sp. 410.</title>
        <authorList>
            <person name="Gao J."/>
            <person name="Mao X."/>
            <person name="Sun J."/>
        </authorList>
    </citation>
    <scope>NUCLEOTIDE SEQUENCE [LARGE SCALE GENOMIC DNA]</scope>
    <source>
        <strain evidence="21 22">410</strain>
    </source>
</reference>
<evidence type="ECO:0000256" key="4">
    <source>
        <dbReference type="ARBA" id="ARBA00012229"/>
    </source>
</evidence>
<dbReference type="Gene3D" id="3.40.50.80">
    <property type="entry name" value="Nucleotide-binding domain of ferredoxin-NADP reductase (FNR) module"/>
    <property type="match status" value="1"/>
</dbReference>
<evidence type="ECO:0000256" key="2">
    <source>
        <dbReference type="ARBA" id="ARBA00001974"/>
    </source>
</evidence>
<keyword evidence="18" id="KW-0813">Transport</keyword>
<evidence type="ECO:0000256" key="15">
    <source>
        <dbReference type="ARBA" id="ARBA00025094"/>
    </source>
</evidence>
<comment type="similarity">
    <text evidence="3">In the C-terminal section; belongs to the flavoprotein pyridine nucleotide cytochrome reductase family.</text>
</comment>
<evidence type="ECO:0000256" key="16">
    <source>
        <dbReference type="ARBA" id="ARBA00048649"/>
    </source>
</evidence>
<dbReference type="GO" id="GO:0008941">
    <property type="term" value="F:nitric oxide dioxygenase NAD(P)H activity"/>
    <property type="evidence" value="ECO:0007669"/>
    <property type="project" value="UniProtKB-EC"/>
</dbReference>
<dbReference type="Pfam" id="PF00970">
    <property type="entry name" value="FAD_binding_6"/>
    <property type="match status" value="1"/>
</dbReference>
<keyword evidence="8" id="KW-0285">Flavoprotein</keyword>
<dbReference type="RefSeq" id="WP_101719039.1">
    <property type="nucleotide sequence ID" value="NZ_PJRS01000033.1"/>
</dbReference>
<gene>
    <name evidence="21" type="ORF">SGCZBJ_16295</name>
</gene>
<evidence type="ECO:0000256" key="1">
    <source>
        <dbReference type="ARBA" id="ARBA00001970"/>
    </source>
</evidence>
<evidence type="ECO:0000256" key="11">
    <source>
        <dbReference type="ARBA" id="ARBA00022857"/>
    </source>
</evidence>
<dbReference type="FunFam" id="3.40.50.80:FF:000010">
    <property type="entry name" value="Flavohemoprotein"/>
    <property type="match status" value="1"/>
</dbReference>
<evidence type="ECO:0000259" key="20">
    <source>
        <dbReference type="PROSITE" id="PS51384"/>
    </source>
</evidence>
<evidence type="ECO:0000259" key="19">
    <source>
        <dbReference type="PROSITE" id="PS01033"/>
    </source>
</evidence>
<evidence type="ECO:0000256" key="12">
    <source>
        <dbReference type="ARBA" id="ARBA00023002"/>
    </source>
</evidence>
<evidence type="ECO:0000256" key="13">
    <source>
        <dbReference type="ARBA" id="ARBA00023004"/>
    </source>
</evidence>
<sequence>MPKPLSAETIAHVKATAPAVAARATEVTRAMYARLFQDDHIKALFNHANQASGQQHHALAGAIVGYALNIENLEALIPAIERMAQKHVGYHVLPEHYPYVAKALLGAIAEVMGEAVNEEILAAWGEAYWFLAGLLQEREHGIREAIEAIDGGWNGWRAFEIAERTVESAVITSFVLRPKDGGKVLPHKPGQYLTLRLTTPDQGEIRRNYTISNAPSQTAYRISVKREEGGQGGSRFLHDVAQVGTTILLTPPSGDFFLPQAQERPVVLLSGGVGLTPMVSMLETIADKHPELETAFVHGALDGASHAMDGRVRALAKAHGKTTVATFYAQPAANDEAGRTHDHDGLITVDWLKANTPFEAADFFLCGPRPFLKAFVGGLSRAGVASERIHFEFFGPADEALAV</sequence>
<feature type="domain" description="FAD-binding FR-type" evidence="20">
    <location>
        <begin position="154"/>
        <end position="259"/>
    </location>
</feature>
<dbReference type="PANTHER" id="PTHR43396">
    <property type="entry name" value="FLAVOHEMOPROTEIN"/>
    <property type="match status" value="1"/>
</dbReference>
<dbReference type="PROSITE" id="PS01033">
    <property type="entry name" value="GLOBIN"/>
    <property type="match status" value="1"/>
</dbReference>
<comment type="catalytic activity">
    <reaction evidence="17">
        <text>2 nitric oxide + NADPH + 2 O2 = 2 nitrate + NADP(+) + H(+)</text>
        <dbReference type="Rhea" id="RHEA:19465"/>
        <dbReference type="ChEBI" id="CHEBI:15378"/>
        <dbReference type="ChEBI" id="CHEBI:15379"/>
        <dbReference type="ChEBI" id="CHEBI:16480"/>
        <dbReference type="ChEBI" id="CHEBI:17632"/>
        <dbReference type="ChEBI" id="CHEBI:57783"/>
        <dbReference type="ChEBI" id="CHEBI:58349"/>
        <dbReference type="EC" id="1.14.12.17"/>
    </reaction>
</comment>
<dbReference type="GO" id="GO:0005344">
    <property type="term" value="F:oxygen carrier activity"/>
    <property type="evidence" value="ECO:0007669"/>
    <property type="project" value="UniProtKB-KW"/>
</dbReference>
<protein>
    <recommendedName>
        <fullName evidence="4">nitric oxide dioxygenase</fullName>
        <ecNumber evidence="4">1.14.12.17</ecNumber>
    </recommendedName>
</protein>
<dbReference type="EMBL" id="PJRS01000033">
    <property type="protein sequence ID" value="PLR23326.1"/>
    <property type="molecule type" value="Genomic_DNA"/>
</dbReference>
<dbReference type="PROSITE" id="PS51384">
    <property type="entry name" value="FAD_FR"/>
    <property type="match status" value="1"/>
</dbReference>
<evidence type="ECO:0000256" key="8">
    <source>
        <dbReference type="ARBA" id="ARBA00022630"/>
    </source>
</evidence>
<dbReference type="InterPro" id="IPR001433">
    <property type="entry name" value="OxRdtase_FAD/NAD-bd"/>
</dbReference>
<dbReference type="SUPFAM" id="SSF46458">
    <property type="entry name" value="Globin-like"/>
    <property type="match status" value="1"/>
</dbReference>
<dbReference type="GO" id="GO:0020037">
    <property type="term" value="F:heme binding"/>
    <property type="evidence" value="ECO:0007669"/>
    <property type="project" value="InterPro"/>
</dbReference>
<dbReference type="GO" id="GO:0009636">
    <property type="term" value="P:response to toxic substance"/>
    <property type="evidence" value="ECO:0007669"/>
    <property type="project" value="UniProtKB-KW"/>
</dbReference>
<dbReference type="Gene3D" id="1.10.490.10">
    <property type="entry name" value="Globins"/>
    <property type="match status" value="1"/>
</dbReference>
<comment type="similarity">
    <text evidence="18">Belongs to the globin family.</text>
</comment>
<dbReference type="OrthoDB" id="9786134at2"/>
<comment type="catalytic activity">
    <reaction evidence="16">
        <text>2 nitric oxide + NADH + 2 O2 = 2 nitrate + NAD(+) + H(+)</text>
        <dbReference type="Rhea" id="RHEA:19469"/>
        <dbReference type="ChEBI" id="CHEBI:15378"/>
        <dbReference type="ChEBI" id="CHEBI:15379"/>
        <dbReference type="ChEBI" id="CHEBI:16480"/>
        <dbReference type="ChEBI" id="CHEBI:17632"/>
        <dbReference type="ChEBI" id="CHEBI:57540"/>
        <dbReference type="ChEBI" id="CHEBI:57945"/>
        <dbReference type="EC" id="1.14.12.17"/>
    </reaction>
</comment>
<dbReference type="Proteomes" id="UP000234479">
    <property type="component" value="Unassembled WGS sequence"/>
</dbReference>
<dbReference type="InterPro" id="IPR000971">
    <property type="entry name" value="Globin"/>
</dbReference>
<dbReference type="GO" id="GO:0046210">
    <property type="term" value="P:nitric oxide catabolic process"/>
    <property type="evidence" value="ECO:0007669"/>
    <property type="project" value="TreeGrafter"/>
</dbReference>
<organism evidence="21 22">
    <name type="scientific">Caulobacter zeae</name>
    <dbReference type="NCBI Taxonomy" id="2055137"/>
    <lineage>
        <taxon>Bacteria</taxon>
        <taxon>Pseudomonadati</taxon>
        <taxon>Pseudomonadota</taxon>
        <taxon>Alphaproteobacteria</taxon>
        <taxon>Caulobacterales</taxon>
        <taxon>Caulobacteraceae</taxon>
        <taxon>Caulobacter</taxon>
    </lineage>
</organism>
<evidence type="ECO:0000313" key="22">
    <source>
        <dbReference type="Proteomes" id="UP000234479"/>
    </source>
</evidence>
<evidence type="ECO:0000256" key="6">
    <source>
        <dbReference type="ARBA" id="ARBA00022617"/>
    </source>
</evidence>
<feature type="domain" description="Globin" evidence="19">
    <location>
        <begin position="4"/>
        <end position="140"/>
    </location>
</feature>
<dbReference type="CDD" id="cd06184">
    <property type="entry name" value="flavohem_like_fad_nad_binding"/>
    <property type="match status" value="1"/>
</dbReference>
<dbReference type="GO" id="GO:0071500">
    <property type="term" value="P:cellular response to nitrosative stress"/>
    <property type="evidence" value="ECO:0007669"/>
    <property type="project" value="TreeGrafter"/>
</dbReference>
<keyword evidence="6 18" id="KW-0349">Heme</keyword>
<keyword evidence="11" id="KW-0521">NADP</keyword>
<name>A0A2N5DBI7_9CAUL</name>
<dbReference type="Gene3D" id="2.40.30.10">
    <property type="entry name" value="Translation factors"/>
    <property type="match status" value="1"/>
</dbReference>
<comment type="cofactor">
    <cofactor evidence="2">
        <name>FAD</name>
        <dbReference type="ChEBI" id="CHEBI:57692"/>
    </cofactor>
</comment>
<dbReference type="InterPro" id="IPR008333">
    <property type="entry name" value="Cbr1-like_FAD-bd_dom"/>
</dbReference>
<comment type="cofactor">
    <cofactor evidence="1">
        <name>heme b</name>
        <dbReference type="ChEBI" id="CHEBI:60344"/>
    </cofactor>
</comment>
<evidence type="ECO:0000256" key="5">
    <source>
        <dbReference type="ARBA" id="ARBA00022575"/>
    </source>
</evidence>
<keyword evidence="5" id="KW-0216">Detoxification</keyword>
<evidence type="ECO:0000256" key="3">
    <source>
        <dbReference type="ARBA" id="ARBA00006401"/>
    </source>
</evidence>
<evidence type="ECO:0000256" key="7">
    <source>
        <dbReference type="ARBA" id="ARBA00022621"/>
    </source>
</evidence>
<dbReference type="NCBIfam" id="NF009805">
    <property type="entry name" value="PRK13289.1"/>
    <property type="match status" value="1"/>
</dbReference>
<dbReference type="InterPro" id="IPR017938">
    <property type="entry name" value="Riboflavin_synthase-like_b-brl"/>
</dbReference>
<dbReference type="AlphaFoldDB" id="A0A2N5DBI7"/>
<evidence type="ECO:0000256" key="9">
    <source>
        <dbReference type="ARBA" id="ARBA00022723"/>
    </source>
</evidence>
<keyword evidence="9" id="KW-0479">Metal-binding</keyword>
<dbReference type="InterPro" id="IPR039261">
    <property type="entry name" value="FNR_nucleotide-bd"/>
</dbReference>
<comment type="function">
    <text evidence="15">Is involved in NO detoxification in an aerobic process, termed nitric oxide dioxygenase (NOD) reaction that utilizes O(2) and NAD(P)H to convert NO to nitrate, which protects the bacterium from various noxious nitrogen compounds. Therefore, plays a central role in the inducible response to nitrosative stress.</text>
</comment>
<dbReference type="InterPro" id="IPR009050">
    <property type="entry name" value="Globin-like_sf"/>
</dbReference>
<dbReference type="SUPFAM" id="SSF52343">
    <property type="entry name" value="Ferredoxin reductase-like, C-terminal NADP-linked domain"/>
    <property type="match status" value="1"/>
</dbReference>
<evidence type="ECO:0000313" key="21">
    <source>
        <dbReference type="EMBL" id="PLR23326.1"/>
    </source>
</evidence>
<evidence type="ECO:0000256" key="18">
    <source>
        <dbReference type="RuleBase" id="RU000356"/>
    </source>
</evidence>
<dbReference type="EC" id="1.14.12.17" evidence="4"/>
<dbReference type="PANTHER" id="PTHR43396:SF3">
    <property type="entry name" value="FLAVOHEMOPROTEIN"/>
    <property type="match status" value="1"/>
</dbReference>
<evidence type="ECO:0000256" key="14">
    <source>
        <dbReference type="ARBA" id="ARBA00023027"/>
    </source>
</evidence>
<accession>A0A2N5DBI7</accession>
<dbReference type="GO" id="GO:0046872">
    <property type="term" value="F:metal ion binding"/>
    <property type="evidence" value="ECO:0007669"/>
    <property type="project" value="UniProtKB-KW"/>
</dbReference>
<keyword evidence="12" id="KW-0560">Oxidoreductase</keyword>
<keyword evidence="13" id="KW-0408">Iron</keyword>
<evidence type="ECO:0000256" key="10">
    <source>
        <dbReference type="ARBA" id="ARBA00022827"/>
    </source>
</evidence>
<dbReference type="SUPFAM" id="SSF63380">
    <property type="entry name" value="Riboflavin synthase domain-like"/>
    <property type="match status" value="1"/>
</dbReference>
<keyword evidence="7 18" id="KW-0561">Oxygen transport</keyword>
<keyword evidence="14" id="KW-0520">NAD</keyword>
<proteinExistence type="inferred from homology"/>
<dbReference type="GO" id="GO:0019825">
    <property type="term" value="F:oxygen binding"/>
    <property type="evidence" value="ECO:0007669"/>
    <property type="project" value="InterPro"/>
</dbReference>
<dbReference type="GO" id="GO:0071949">
    <property type="term" value="F:FAD binding"/>
    <property type="evidence" value="ECO:0007669"/>
    <property type="project" value="TreeGrafter"/>
</dbReference>
<dbReference type="Pfam" id="PF00042">
    <property type="entry name" value="Globin"/>
    <property type="match status" value="1"/>
</dbReference>
<dbReference type="InterPro" id="IPR012292">
    <property type="entry name" value="Globin/Proto"/>
</dbReference>
<evidence type="ECO:0000256" key="17">
    <source>
        <dbReference type="ARBA" id="ARBA00049433"/>
    </source>
</evidence>
<dbReference type="InterPro" id="IPR017927">
    <property type="entry name" value="FAD-bd_FR_type"/>
</dbReference>
<dbReference type="PRINTS" id="PR00410">
    <property type="entry name" value="PHEHYDRXLASE"/>
</dbReference>
<dbReference type="Pfam" id="PF00175">
    <property type="entry name" value="NAD_binding_1"/>
    <property type="match status" value="1"/>
</dbReference>
<comment type="caution">
    <text evidence="21">The sequence shown here is derived from an EMBL/GenBank/DDBJ whole genome shotgun (WGS) entry which is preliminary data.</text>
</comment>
<keyword evidence="10" id="KW-0274">FAD</keyword>